<dbReference type="Proteomes" id="UP001153269">
    <property type="component" value="Unassembled WGS sequence"/>
</dbReference>
<proteinExistence type="predicted"/>
<organism evidence="2 3">
    <name type="scientific">Pleuronectes platessa</name>
    <name type="common">European plaice</name>
    <dbReference type="NCBI Taxonomy" id="8262"/>
    <lineage>
        <taxon>Eukaryota</taxon>
        <taxon>Metazoa</taxon>
        <taxon>Chordata</taxon>
        <taxon>Craniata</taxon>
        <taxon>Vertebrata</taxon>
        <taxon>Euteleostomi</taxon>
        <taxon>Actinopterygii</taxon>
        <taxon>Neopterygii</taxon>
        <taxon>Teleostei</taxon>
        <taxon>Neoteleostei</taxon>
        <taxon>Acanthomorphata</taxon>
        <taxon>Carangaria</taxon>
        <taxon>Pleuronectiformes</taxon>
        <taxon>Pleuronectoidei</taxon>
        <taxon>Pleuronectidae</taxon>
        <taxon>Pleuronectes</taxon>
    </lineage>
</organism>
<comment type="caution">
    <text evidence="2">The sequence shown here is derived from an EMBL/GenBank/DDBJ whole genome shotgun (WGS) entry which is preliminary data.</text>
</comment>
<dbReference type="AlphaFoldDB" id="A0A9N7UK88"/>
<name>A0A9N7UK88_PLEPL</name>
<dbReference type="EMBL" id="CADEAL010001591">
    <property type="protein sequence ID" value="CAB1433748.1"/>
    <property type="molecule type" value="Genomic_DNA"/>
</dbReference>
<sequence length="154" mass="16403">MHAAAGGTRTVREDGWGGCFKSPGRRGLGLRDRGALPRVCWIHGGGAGCGYRRSSAFGGGGDDAEQEPIARGASAGQEAEATTGEWKRTKRRRRRKCVRAAVSPLRLHLSISVAAADPRRDGDQQPACVRGPVSIAPRNSSAARSRVFKKRVRG</sequence>
<keyword evidence="3" id="KW-1185">Reference proteome</keyword>
<evidence type="ECO:0000256" key="1">
    <source>
        <dbReference type="SAM" id="MobiDB-lite"/>
    </source>
</evidence>
<reference evidence="2" key="1">
    <citation type="submission" date="2020-03" db="EMBL/GenBank/DDBJ databases">
        <authorList>
            <person name="Weist P."/>
        </authorList>
    </citation>
    <scope>NUCLEOTIDE SEQUENCE</scope>
</reference>
<feature type="region of interest" description="Disordered" evidence="1">
    <location>
        <begin position="114"/>
        <end position="154"/>
    </location>
</feature>
<gene>
    <name evidence="2" type="ORF">PLEPLA_LOCUS21839</name>
</gene>
<evidence type="ECO:0000313" key="2">
    <source>
        <dbReference type="EMBL" id="CAB1433748.1"/>
    </source>
</evidence>
<protein>
    <submittedName>
        <fullName evidence="2">Uncharacterized protein</fullName>
    </submittedName>
</protein>
<evidence type="ECO:0000313" key="3">
    <source>
        <dbReference type="Proteomes" id="UP001153269"/>
    </source>
</evidence>
<feature type="region of interest" description="Disordered" evidence="1">
    <location>
        <begin position="58"/>
        <end position="95"/>
    </location>
</feature>
<accession>A0A9N7UK88</accession>